<dbReference type="CDD" id="cd00093">
    <property type="entry name" value="HTH_XRE"/>
    <property type="match status" value="1"/>
</dbReference>
<feature type="region of interest" description="Disordered" evidence="1">
    <location>
        <begin position="1"/>
        <end position="21"/>
    </location>
</feature>
<dbReference type="SUPFAM" id="SSF47413">
    <property type="entry name" value="lambda repressor-like DNA-binding domains"/>
    <property type="match status" value="1"/>
</dbReference>
<feature type="region of interest" description="Disordered" evidence="1">
    <location>
        <begin position="91"/>
        <end position="126"/>
    </location>
</feature>
<reference evidence="3 4" key="1">
    <citation type="journal article" date="2016" name="J. Microbiol.">
        <title>Dankookia rubra gen. nov., sp. nov., an alphaproteobacterium isolated from sediment of a shallow stream.</title>
        <authorList>
            <person name="Kim W.H."/>
            <person name="Kim D.H."/>
            <person name="Kang K."/>
            <person name="Ahn T.Y."/>
        </authorList>
    </citation>
    <scope>NUCLEOTIDE SEQUENCE [LARGE SCALE GENOMIC DNA]</scope>
    <source>
        <strain evidence="3 4">JCM30602</strain>
    </source>
</reference>
<feature type="domain" description="HTH cro/C1-type" evidence="2">
    <location>
        <begin position="40"/>
        <end position="94"/>
    </location>
</feature>
<keyword evidence="4" id="KW-1185">Reference proteome</keyword>
<dbReference type="AlphaFoldDB" id="A0A4R5Q667"/>
<dbReference type="SMART" id="SM00530">
    <property type="entry name" value="HTH_XRE"/>
    <property type="match status" value="1"/>
</dbReference>
<comment type="caution">
    <text evidence="3">The sequence shown here is derived from an EMBL/GenBank/DDBJ whole genome shotgun (WGS) entry which is preliminary data.</text>
</comment>
<gene>
    <name evidence="3" type="ORF">E2C06_32950</name>
</gene>
<feature type="compositionally biased region" description="Basic residues" evidence="1">
    <location>
        <begin position="1"/>
        <end position="12"/>
    </location>
</feature>
<dbReference type="Proteomes" id="UP000295096">
    <property type="component" value="Unassembled WGS sequence"/>
</dbReference>
<evidence type="ECO:0000256" key="1">
    <source>
        <dbReference type="SAM" id="MobiDB-lite"/>
    </source>
</evidence>
<dbReference type="Gene3D" id="1.10.260.40">
    <property type="entry name" value="lambda repressor-like DNA-binding domains"/>
    <property type="match status" value="1"/>
</dbReference>
<accession>A0A4R5Q667</accession>
<proteinExistence type="predicted"/>
<dbReference type="InterPro" id="IPR010982">
    <property type="entry name" value="Lambda_DNA-bd_dom_sf"/>
</dbReference>
<protein>
    <submittedName>
        <fullName evidence="3">XRE family transcriptional regulator</fullName>
    </submittedName>
</protein>
<dbReference type="PROSITE" id="PS50943">
    <property type="entry name" value="HTH_CROC1"/>
    <property type="match status" value="1"/>
</dbReference>
<dbReference type="OrthoDB" id="8115576at2"/>
<dbReference type="InterPro" id="IPR001387">
    <property type="entry name" value="Cro/C1-type_HTH"/>
</dbReference>
<dbReference type="EMBL" id="SMSJ01000127">
    <property type="protein sequence ID" value="TDH58360.1"/>
    <property type="molecule type" value="Genomic_DNA"/>
</dbReference>
<evidence type="ECO:0000313" key="4">
    <source>
        <dbReference type="Proteomes" id="UP000295096"/>
    </source>
</evidence>
<name>A0A4R5Q667_9PROT</name>
<sequence length="169" mass="17992">MPPAKAAHKRHLPGTLSNPVSFSNSEGMQCMATRVRKSKLRDARLQLGLSQAEVGDRLGVTGAAIGHYETGLSKPPPDRAVQLAKLLRLKPHEVSTSGRGSTKKTVDRPRSASAKQRASVVADARAPSRDEGAVLDALRAMPAAERRVVMKLVLAYKHAGLHNAAGQHG</sequence>
<dbReference type="GO" id="GO:0003677">
    <property type="term" value="F:DNA binding"/>
    <property type="evidence" value="ECO:0007669"/>
    <property type="project" value="InterPro"/>
</dbReference>
<evidence type="ECO:0000259" key="2">
    <source>
        <dbReference type="PROSITE" id="PS50943"/>
    </source>
</evidence>
<organism evidence="3 4">
    <name type="scientific">Dankookia rubra</name>
    <dbReference type="NCBI Taxonomy" id="1442381"/>
    <lineage>
        <taxon>Bacteria</taxon>
        <taxon>Pseudomonadati</taxon>
        <taxon>Pseudomonadota</taxon>
        <taxon>Alphaproteobacteria</taxon>
        <taxon>Acetobacterales</taxon>
        <taxon>Roseomonadaceae</taxon>
        <taxon>Dankookia</taxon>
    </lineage>
</organism>
<dbReference type="Pfam" id="PF01381">
    <property type="entry name" value="HTH_3"/>
    <property type="match status" value="1"/>
</dbReference>
<evidence type="ECO:0000313" key="3">
    <source>
        <dbReference type="EMBL" id="TDH58360.1"/>
    </source>
</evidence>